<dbReference type="OrthoDB" id="1418352at2759"/>
<protein>
    <submittedName>
        <fullName evidence="1">Uncharacterized protein</fullName>
    </submittedName>
</protein>
<name>A0A8H6I884_9AGAR</name>
<evidence type="ECO:0000313" key="2">
    <source>
        <dbReference type="Proteomes" id="UP000521943"/>
    </source>
</evidence>
<reference evidence="1 2" key="1">
    <citation type="submission" date="2020-07" db="EMBL/GenBank/DDBJ databases">
        <title>Comparative genomics of pyrophilous fungi reveals a link between fire events and developmental genes.</title>
        <authorList>
            <consortium name="DOE Joint Genome Institute"/>
            <person name="Steindorff A.S."/>
            <person name="Carver A."/>
            <person name="Calhoun S."/>
            <person name="Stillman K."/>
            <person name="Liu H."/>
            <person name="Lipzen A."/>
            <person name="Pangilinan J."/>
            <person name="Labutti K."/>
            <person name="Bruns T.D."/>
            <person name="Grigoriev I.V."/>
        </authorList>
    </citation>
    <scope>NUCLEOTIDE SEQUENCE [LARGE SCALE GENOMIC DNA]</scope>
    <source>
        <strain evidence="1 2">CBS 144469</strain>
    </source>
</reference>
<dbReference type="Proteomes" id="UP000521943">
    <property type="component" value="Unassembled WGS sequence"/>
</dbReference>
<organism evidence="1 2">
    <name type="scientific">Ephemerocybe angulata</name>
    <dbReference type="NCBI Taxonomy" id="980116"/>
    <lineage>
        <taxon>Eukaryota</taxon>
        <taxon>Fungi</taxon>
        <taxon>Dikarya</taxon>
        <taxon>Basidiomycota</taxon>
        <taxon>Agaricomycotina</taxon>
        <taxon>Agaricomycetes</taxon>
        <taxon>Agaricomycetidae</taxon>
        <taxon>Agaricales</taxon>
        <taxon>Agaricineae</taxon>
        <taxon>Psathyrellaceae</taxon>
        <taxon>Ephemerocybe</taxon>
    </lineage>
</organism>
<proteinExistence type="predicted"/>
<dbReference type="Gene3D" id="1.25.40.570">
    <property type="match status" value="1"/>
</dbReference>
<evidence type="ECO:0000313" key="1">
    <source>
        <dbReference type="EMBL" id="KAF6759308.1"/>
    </source>
</evidence>
<sequence>MLIKRSLKTRLVGFQLDTAPPSPQSTPSSLKQLDEKMILIEVHLLESRVYRGIGNFPKAKAALTSSPIQAALDLQSGILHAED</sequence>
<accession>A0A8H6I884</accession>
<keyword evidence="2" id="KW-1185">Reference proteome</keyword>
<gene>
    <name evidence="1" type="ORF">DFP72DRAFT_151594</name>
</gene>
<dbReference type="AlphaFoldDB" id="A0A8H6I884"/>
<dbReference type="EMBL" id="JACGCI010000016">
    <property type="protein sequence ID" value="KAF6759308.1"/>
    <property type="molecule type" value="Genomic_DNA"/>
</dbReference>
<comment type="caution">
    <text evidence="1">The sequence shown here is derived from an EMBL/GenBank/DDBJ whole genome shotgun (WGS) entry which is preliminary data.</text>
</comment>